<reference evidence="2" key="1">
    <citation type="thesis" date="2020" institute="ProQuest LLC" country="789 East Eisenhower Parkway, Ann Arbor, MI, USA">
        <title>Comparative Genomics and Chromosome Evolution.</title>
        <authorList>
            <person name="Mudd A.B."/>
        </authorList>
    </citation>
    <scope>NUCLEOTIDE SEQUENCE</scope>
    <source>
        <strain evidence="2">HN-11 Male</strain>
        <tissue evidence="2">Kidney and liver</tissue>
    </source>
</reference>
<dbReference type="EMBL" id="WNTK01002959">
    <property type="protein sequence ID" value="KAG9465507.1"/>
    <property type="molecule type" value="Genomic_DNA"/>
</dbReference>
<protein>
    <submittedName>
        <fullName evidence="2">Uncharacterized protein</fullName>
    </submittedName>
</protein>
<evidence type="ECO:0000313" key="3">
    <source>
        <dbReference type="Proteomes" id="UP000770717"/>
    </source>
</evidence>
<feature type="compositionally biased region" description="Polar residues" evidence="1">
    <location>
        <begin position="53"/>
        <end position="62"/>
    </location>
</feature>
<organism evidence="2 3">
    <name type="scientific">Eleutherodactylus coqui</name>
    <name type="common">Puerto Rican coqui</name>
    <dbReference type="NCBI Taxonomy" id="57060"/>
    <lineage>
        <taxon>Eukaryota</taxon>
        <taxon>Metazoa</taxon>
        <taxon>Chordata</taxon>
        <taxon>Craniata</taxon>
        <taxon>Vertebrata</taxon>
        <taxon>Euteleostomi</taxon>
        <taxon>Amphibia</taxon>
        <taxon>Batrachia</taxon>
        <taxon>Anura</taxon>
        <taxon>Neobatrachia</taxon>
        <taxon>Hyloidea</taxon>
        <taxon>Eleutherodactylidae</taxon>
        <taxon>Eleutherodactylinae</taxon>
        <taxon>Eleutherodactylus</taxon>
        <taxon>Eleutherodactylus</taxon>
    </lineage>
</organism>
<sequence>MVADIPAAHCIRAVGIRVITKRRHGKQRCTACHRLCSTLRSCMQGHGRGHSWNPLQTDSTYGHVNPPKTRHKSSTTRYVAPQWRH</sequence>
<evidence type="ECO:0000256" key="1">
    <source>
        <dbReference type="SAM" id="MobiDB-lite"/>
    </source>
</evidence>
<keyword evidence="3" id="KW-1185">Reference proteome</keyword>
<proteinExistence type="predicted"/>
<dbReference type="Proteomes" id="UP000770717">
    <property type="component" value="Unassembled WGS sequence"/>
</dbReference>
<evidence type="ECO:0000313" key="2">
    <source>
        <dbReference type="EMBL" id="KAG9465507.1"/>
    </source>
</evidence>
<name>A0A8J6E9R8_ELECQ</name>
<comment type="caution">
    <text evidence="2">The sequence shown here is derived from an EMBL/GenBank/DDBJ whole genome shotgun (WGS) entry which is preliminary data.</text>
</comment>
<feature type="region of interest" description="Disordered" evidence="1">
    <location>
        <begin position="53"/>
        <end position="85"/>
    </location>
</feature>
<accession>A0A8J6E9R8</accession>
<dbReference type="AlphaFoldDB" id="A0A8J6E9R8"/>
<gene>
    <name evidence="2" type="ORF">GDO78_018177</name>
</gene>